<dbReference type="Gene3D" id="2.60.40.1230">
    <property type="match status" value="1"/>
</dbReference>
<dbReference type="FunFam" id="1.25.10.10:FF:000030">
    <property type="entry name" value="AP-1 complex subunit gamma"/>
    <property type="match status" value="1"/>
</dbReference>
<dbReference type="OrthoDB" id="730489at2759"/>
<dbReference type="Pfam" id="PF04685">
    <property type="entry name" value="DUF608"/>
    <property type="match status" value="1"/>
</dbReference>
<keyword evidence="5" id="KW-0653">Protein transport</keyword>
<dbReference type="Pfam" id="PF02883">
    <property type="entry name" value="Alpha_adaptinC2"/>
    <property type="match status" value="1"/>
</dbReference>
<evidence type="ECO:0000256" key="10">
    <source>
        <dbReference type="SAM" id="MobiDB-lite"/>
    </source>
</evidence>
<dbReference type="GO" id="GO:0004553">
    <property type="term" value="F:hydrolase activity, hydrolyzing O-glycosyl compounds"/>
    <property type="evidence" value="ECO:0007669"/>
    <property type="project" value="InterPro"/>
</dbReference>
<dbReference type="GO" id="GO:0006886">
    <property type="term" value="P:intracellular protein transport"/>
    <property type="evidence" value="ECO:0007669"/>
    <property type="project" value="InterPro"/>
</dbReference>
<sequence length="1690" mass="192077">LHCLNVIFIYDTVTPTCEHSGRCAMNALHSTVEKLDQLKIKLGRSLGTPMRLRDLIRQVRAARTAAEERTVVQKECANIRETFREEDSVWRCRNVAKLLYIHMLGYAAHFGQLECLKLIASSRFTDKRVGYLGAMLLLDEKTDVHLLITNSLKSDLNSQSQFVTGLALSALSSICSQEMCRDLAGEVERLLKSSNTYLRKKAALCAFRIIKKVPDLLEMFVSSSRALLNEKNHGRFFNFAIEGKHRYLGVLISGICLIQEMCERSPDVLLVPNMVRILKNLLMSGYSPEHDVTGISDPFLQVKLIKLLRLLGKNDMDCSETMNDILAQVATNTENSKNVGNAILYETVLTIMDIRSESGLRVLAVNILGRFLLNPDKNIRYVSLNTLAKTVNVDITAVQRHRTTIVDCLKDPDITIKKRAVELCFALINATNIRSMTKEILIFMETAEPEFKALCSSNMYIATERFSPNRRWHFDTMLKVMKVAGNNVPDDVISSMIQLISECSEIQAYAVVQLYKAAQEDTTAAQPLLQVCLLRDVKDKIVACWSIGEFGDMLINYQESDDSELVRIDETLVLNLLEKILFHSMMHINTKEYALTALCKMCTRFPNLENEIQRSIEKYNVSMNLELQQRSCEFNRLLDQRSLRDALLERMPVITGKSLHSAVANIENGDLDEDLENGDEHSSDAVSADKSARSEQNSDLLLLINSESPLQISTTSVSSKVSKQSSDYKDLLGLFSTSSELSSTIDEKASSLSDSAWDSMSQIQSKSVVIPVLNENGLVVNFTVEKLSTNPAQLSIQLIATNKSQFEIEQFFFQAAVTKITMSPPSSTVIPANEAGQLTQAMTVQRMTPSLPLKMRVKLNYVQNGSVRETMVECYYAVSMEFCLFRTPYVRPSFWQIRKHILYFFRYTAVWLASFFRGTSMTIDSFRPLQLKPIYGVPCGTIGSGSIGRHILGGFCKFSLVPGIVEHDVSSVPADNFIVTVRDAGVTIYQQVLSAVKVENKKFLSSWLFNFPAECMSYLGRYPMSWTTYKLPCHNLILICHQYSPVIPHNYKDSCLPLTLFKWTVMSEESLSSDLTVSITFTFRNGTGRPRVDDQHQMRANSFLERMSSSVHCVGVSLHQTIDGMNCDYCVAALNTKSISVTHSTFNPEGCGSEIWKSLYETGRLSNESTDEFVVVEDRPLAIAVSCCTNIRSPCQEGIVFSLVWHMPEIYFGNKRRTYLRRYSDWFDESSDAAKRLSIYAMENREIFLSKIDEWQEPILKNDNLPKWYKSAIFNELYYLTDGGSVWVKYDQRWRDDEPHLSDYSVDVFKAFGRFAYLESWEYRMYNTYDVHFYASFALAKLFPQIEHSIQAEFADQFYNVTQTNVYHISPGTYGQRKRISCIPHDLGNPLFEPWLEVNAYAFHDTSEWKDLNLKFVLTSYRDYLMLNKSESFLRHVWPAVKEIIETALQNWDHDGDKLVENDGTCDQTYDAWCMVGASAYCGSLWLAALDVACRISKATGNAEEESHFRTVLDDARFAFEKKLWNCTYYQFDQQSCNSSTVMADQLCGYAYLKICGLQTDILPLDNVKKVLETIYNLNVCSFGNGTLGAVNGMLYSGEKDTSSLQADEAWTGVTYFLSAHMISEGFVEQGFSTASGIYKSCFESFGMHYQTPEALYEKKWFRAVGYMRPLSIWAIQWYLDVREDISQHQ</sequence>
<dbReference type="eggNOG" id="KOG2119">
    <property type="taxonomic scope" value="Eukaryota"/>
</dbReference>
<dbReference type="GO" id="GO:0005975">
    <property type="term" value="P:carbohydrate metabolic process"/>
    <property type="evidence" value="ECO:0007669"/>
    <property type="project" value="InterPro"/>
</dbReference>
<dbReference type="InterPro" id="IPR013041">
    <property type="entry name" value="Clathrin_app_Ig-like_sf"/>
</dbReference>
<dbReference type="InterPro" id="IPR050840">
    <property type="entry name" value="Adaptor_Complx_Large_Subunit"/>
</dbReference>
<feature type="domain" description="GAE" evidence="11">
    <location>
        <begin position="765"/>
        <end position="878"/>
    </location>
</feature>
<dbReference type="eggNOG" id="KOG1062">
    <property type="taxonomic scope" value="Eukaryota"/>
</dbReference>
<keyword evidence="8" id="KW-0968">Cytoplasmic vesicle</keyword>
<evidence type="ECO:0000313" key="12">
    <source>
        <dbReference type="EMBL" id="KRY32505.1"/>
    </source>
</evidence>
<dbReference type="InterPro" id="IPR011989">
    <property type="entry name" value="ARM-like"/>
</dbReference>
<dbReference type="InParanoid" id="A0A0V1B6D9"/>
<dbReference type="GO" id="GO:0030117">
    <property type="term" value="C:membrane coat"/>
    <property type="evidence" value="ECO:0007669"/>
    <property type="project" value="InterPro"/>
</dbReference>
<organism evidence="12 13">
    <name type="scientific">Trichinella spiralis</name>
    <name type="common">Trichina worm</name>
    <dbReference type="NCBI Taxonomy" id="6334"/>
    <lineage>
        <taxon>Eukaryota</taxon>
        <taxon>Metazoa</taxon>
        <taxon>Ecdysozoa</taxon>
        <taxon>Nematoda</taxon>
        <taxon>Enoplea</taxon>
        <taxon>Dorylaimia</taxon>
        <taxon>Trichinellida</taxon>
        <taxon>Trichinellidae</taxon>
        <taxon>Trichinella</taxon>
    </lineage>
</organism>
<evidence type="ECO:0000256" key="9">
    <source>
        <dbReference type="ARBA" id="ARBA00029433"/>
    </source>
</evidence>
<evidence type="ECO:0000256" key="8">
    <source>
        <dbReference type="ARBA" id="ARBA00023329"/>
    </source>
</evidence>
<comment type="caution">
    <text evidence="12">The sequence shown here is derived from an EMBL/GenBank/DDBJ whole genome shotgun (WGS) entry which is preliminary data.</text>
</comment>
<dbReference type="InterPro" id="IPR008153">
    <property type="entry name" value="GAE_dom"/>
</dbReference>
<evidence type="ECO:0000256" key="5">
    <source>
        <dbReference type="ARBA" id="ARBA00022927"/>
    </source>
</evidence>
<evidence type="ECO:0000256" key="4">
    <source>
        <dbReference type="ARBA" id="ARBA00022448"/>
    </source>
</evidence>
<dbReference type="InterPro" id="IPR006775">
    <property type="entry name" value="GH116_catalytic"/>
</dbReference>
<dbReference type="SUPFAM" id="SSF49348">
    <property type="entry name" value="Clathrin adaptor appendage domain"/>
    <property type="match status" value="1"/>
</dbReference>
<keyword evidence="4" id="KW-0813">Transport</keyword>
<evidence type="ECO:0000256" key="2">
    <source>
        <dbReference type="ARBA" id="ARBA00004555"/>
    </source>
</evidence>
<dbReference type="SUPFAM" id="SSF48208">
    <property type="entry name" value="Six-hairpin glycosidases"/>
    <property type="match status" value="1"/>
</dbReference>
<dbReference type="Gene3D" id="1.50.10.10">
    <property type="match status" value="1"/>
</dbReference>
<proteinExistence type="inferred from homology"/>
<dbReference type="SUPFAM" id="SSF48371">
    <property type="entry name" value="ARM repeat"/>
    <property type="match status" value="1"/>
</dbReference>
<evidence type="ECO:0000256" key="7">
    <source>
        <dbReference type="ARBA" id="ARBA00023136"/>
    </source>
</evidence>
<dbReference type="InterPro" id="IPR008152">
    <property type="entry name" value="Clathrin_a/b/g-adaptin_app_Ig"/>
</dbReference>
<dbReference type="PANTHER" id="PTHR22780">
    <property type="entry name" value="ADAPTIN, ALPHA/GAMMA/EPSILON"/>
    <property type="match status" value="1"/>
</dbReference>
<comment type="similarity">
    <text evidence="3">Belongs to the adaptor complexes large subunit family.</text>
</comment>
<dbReference type="Pfam" id="PF01602">
    <property type="entry name" value="Adaptin_N"/>
    <property type="match status" value="1"/>
</dbReference>
<keyword evidence="13" id="KW-1185">Reference proteome</keyword>
<evidence type="ECO:0000259" key="11">
    <source>
        <dbReference type="PROSITE" id="PS50180"/>
    </source>
</evidence>
<dbReference type="EMBL" id="JYDH01000097">
    <property type="protein sequence ID" value="KRY32505.1"/>
    <property type="molecule type" value="Genomic_DNA"/>
</dbReference>
<dbReference type="Gene3D" id="1.25.10.10">
    <property type="entry name" value="Leucine-rich Repeat Variant"/>
    <property type="match status" value="1"/>
</dbReference>
<evidence type="ECO:0000256" key="6">
    <source>
        <dbReference type="ARBA" id="ARBA00023034"/>
    </source>
</evidence>
<evidence type="ECO:0000256" key="1">
    <source>
        <dbReference type="ARBA" id="ARBA00004156"/>
    </source>
</evidence>
<dbReference type="Proteomes" id="UP000054776">
    <property type="component" value="Unassembled WGS sequence"/>
</dbReference>
<dbReference type="GO" id="GO:0016192">
    <property type="term" value="P:vesicle-mediated transport"/>
    <property type="evidence" value="ECO:0007669"/>
    <property type="project" value="InterPro"/>
</dbReference>
<dbReference type="GO" id="GO:0005794">
    <property type="term" value="C:Golgi apparatus"/>
    <property type="evidence" value="ECO:0007669"/>
    <property type="project" value="UniProtKB-SubCell"/>
</dbReference>
<dbReference type="InterPro" id="IPR008928">
    <property type="entry name" value="6-hairpin_glycosidase_sf"/>
</dbReference>
<keyword evidence="7" id="KW-0472">Membrane</keyword>
<dbReference type="PROSITE" id="PS50180">
    <property type="entry name" value="GAE"/>
    <property type="match status" value="1"/>
</dbReference>
<evidence type="ECO:0000256" key="3">
    <source>
        <dbReference type="ARBA" id="ARBA00006613"/>
    </source>
</evidence>
<dbReference type="STRING" id="6334.A0A0V1B6D9"/>
<dbReference type="InterPro" id="IPR002553">
    <property type="entry name" value="Clathrin/coatomer_adapt-like_N"/>
</dbReference>
<gene>
    <name evidence="12" type="primary">AP1G1</name>
    <name evidence="12" type="ORF">T01_14384</name>
</gene>
<dbReference type="SMART" id="SM00809">
    <property type="entry name" value="Alpha_adaptinC2"/>
    <property type="match status" value="1"/>
</dbReference>
<evidence type="ECO:0000313" key="13">
    <source>
        <dbReference type="Proteomes" id="UP000054776"/>
    </source>
</evidence>
<feature type="region of interest" description="Disordered" evidence="10">
    <location>
        <begin position="670"/>
        <end position="693"/>
    </location>
</feature>
<dbReference type="Pfam" id="PF12215">
    <property type="entry name" value="Glyco_hydr_116N"/>
    <property type="match status" value="1"/>
</dbReference>
<keyword evidence="6" id="KW-0333">Golgi apparatus</keyword>
<dbReference type="GO" id="GO:0030659">
    <property type="term" value="C:cytoplasmic vesicle membrane"/>
    <property type="evidence" value="ECO:0007669"/>
    <property type="project" value="UniProtKB-SubCell"/>
</dbReference>
<reference evidence="12 13" key="1">
    <citation type="submission" date="2015-01" db="EMBL/GenBank/DDBJ databases">
        <title>Evolution of Trichinella species and genotypes.</title>
        <authorList>
            <person name="Korhonen P.K."/>
            <person name="Edoardo P."/>
            <person name="Giuseppe L.R."/>
            <person name="Gasser R.B."/>
        </authorList>
    </citation>
    <scope>NUCLEOTIDE SEQUENCE [LARGE SCALE GENOMIC DNA]</scope>
    <source>
        <strain evidence="12">ISS3</strain>
    </source>
</reference>
<dbReference type="InterPro" id="IPR024462">
    <property type="entry name" value="GH116_N"/>
</dbReference>
<feature type="non-terminal residue" evidence="12">
    <location>
        <position position="1"/>
    </location>
</feature>
<comment type="subcellular location">
    <subcellularLocation>
        <location evidence="1">Cytoplasmic vesicle membrane</location>
    </subcellularLocation>
    <subcellularLocation>
        <location evidence="9">Endomembrane system</location>
        <topology evidence="9">Peripheral membrane protein</topology>
        <orientation evidence="9">Cytoplasmic side</orientation>
    </subcellularLocation>
    <subcellularLocation>
        <location evidence="2">Golgi apparatus</location>
    </subcellularLocation>
</comment>
<dbReference type="InterPro" id="IPR016024">
    <property type="entry name" value="ARM-type_fold"/>
</dbReference>
<protein>
    <submittedName>
        <fullName evidence="12">AP-1 complex subunit gamma-1</fullName>
    </submittedName>
</protein>
<accession>A0A0V1B6D9</accession>
<name>A0A0V1B6D9_TRISP</name>
<dbReference type="InterPro" id="IPR012341">
    <property type="entry name" value="6hp_glycosidase-like_sf"/>
</dbReference>